<proteinExistence type="predicted"/>
<dbReference type="AlphaFoldDB" id="A0A538U2T0"/>
<name>A0A538U2T0_UNCEI</name>
<dbReference type="SUPFAM" id="SSF109854">
    <property type="entry name" value="DinB/YfiT-like putative metalloenzymes"/>
    <property type="match status" value="1"/>
</dbReference>
<dbReference type="InterPro" id="IPR007061">
    <property type="entry name" value="MST-like"/>
</dbReference>
<dbReference type="Pfam" id="PF04978">
    <property type="entry name" value="MST"/>
    <property type="match status" value="1"/>
</dbReference>
<evidence type="ECO:0000313" key="1">
    <source>
        <dbReference type="EMBL" id="TMQ70188.1"/>
    </source>
</evidence>
<dbReference type="InterPro" id="IPR034660">
    <property type="entry name" value="DinB/YfiT-like"/>
</dbReference>
<protein>
    <submittedName>
        <fullName evidence="1">DUF664 domain-containing protein</fullName>
    </submittedName>
</protein>
<comment type="caution">
    <text evidence="1">The sequence shown here is derived from an EMBL/GenBank/DDBJ whole genome shotgun (WGS) entry which is preliminary data.</text>
</comment>
<dbReference type="Proteomes" id="UP000319836">
    <property type="component" value="Unassembled WGS sequence"/>
</dbReference>
<reference evidence="1 2" key="1">
    <citation type="journal article" date="2019" name="Nat. Microbiol.">
        <title>Mediterranean grassland soil C-N compound turnover is dependent on rainfall and depth, and is mediated by genomically divergent microorganisms.</title>
        <authorList>
            <person name="Diamond S."/>
            <person name="Andeer P.F."/>
            <person name="Li Z."/>
            <person name="Crits-Christoph A."/>
            <person name="Burstein D."/>
            <person name="Anantharaman K."/>
            <person name="Lane K.R."/>
            <person name="Thomas B.C."/>
            <person name="Pan C."/>
            <person name="Northen T.R."/>
            <person name="Banfield J.F."/>
        </authorList>
    </citation>
    <scope>NUCLEOTIDE SEQUENCE [LARGE SCALE GENOMIC DNA]</scope>
    <source>
        <strain evidence="1">WS_10</strain>
    </source>
</reference>
<dbReference type="EMBL" id="VBPA01000227">
    <property type="protein sequence ID" value="TMQ70188.1"/>
    <property type="molecule type" value="Genomic_DNA"/>
</dbReference>
<gene>
    <name evidence="1" type="ORF">E6K80_09270</name>
</gene>
<evidence type="ECO:0000313" key="2">
    <source>
        <dbReference type="Proteomes" id="UP000319836"/>
    </source>
</evidence>
<accession>A0A538U2T0</accession>
<sequence>MSVIEQSFLEIAPGFRSSEAGLLMASLGDQPKLGMNTIGMLLAHLALVEVFWTQVGPERKTQFETDSILGLDLSHGDGMPAPADAKPPAHLAGKTLPDYLDLLAKARAYANRAVMKLDDDALNSVFQRTRRYDGKTEELNMRWVLYHMLEHFSGHYGQILLLRHQYRDRDR</sequence>
<organism evidence="1 2">
    <name type="scientific">Eiseniibacteriota bacterium</name>
    <dbReference type="NCBI Taxonomy" id="2212470"/>
    <lineage>
        <taxon>Bacteria</taxon>
        <taxon>Candidatus Eiseniibacteriota</taxon>
    </lineage>
</organism>
<dbReference type="Gene3D" id="1.20.120.450">
    <property type="entry name" value="dinb family like domain"/>
    <property type="match status" value="1"/>
</dbReference>